<dbReference type="SMART" id="SM00448">
    <property type="entry name" value="REC"/>
    <property type="match status" value="1"/>
</dbReference>
<evidence type="ECO:0000256" key="1">
    <source>
        <dbReference type="ARBA" id="ARBA00000085"/>
    </source>
</evidence>
<dbReference type="CDD" id="cd17546">
    <property type="entry name" value="REC_hyHK_CKI1_RcsC-like"/>
    <property type="match status" value="1"/>
</dbReference>
<dbReference type="CDD" id="cd16922">
    <property type="entry name" value="HATPase_EvgS-ArcB-TorS-like"/>
    <property type="match status" value="1"/>
</dbReference>
<organism evidence="10 11">
    <name type="scientific">Pedobacter chitinilyticus</name>
    <dbReference type="NCBI Taxonomy" id="2233776"/>
    <lineage>
        <taxon>Bacteria</taxon>
        <taxon>Pseudomonadati</taxon>
        <taxon>Bacteroidota</taxon>
        <taxon>Sphingobacteriia</taxon>
        <taxon>Sphingobacteriales</taxon>
        <taxon>Sphingobacteriaceae</taxon>
        <taxon>Pedobacter</taxon>
    </lineage>
</organism>
<feature type="transmembrane region" description="Helical" evidence="7">
    <location>
        <begin position="26"/>
        <end position="47"/>
    </location>
</feature>
<keyword evidence="7" id="KW-0812">Transmembrane</keyword>
<keyword evidence="3 5" id="KW-0597">Phosphoprotein</keyword>
<reference evidence="10 11" key="1">
    <citation type="submission" date="2018-06" db="EMBL/GenBank/DDBJ databases">
        <title>Pedobacter endophyticus sp. nov., an endophytic bacterium isolated from a leaf of Triticum aestivum.</title>
        <authorList>
            <person name="Zhang L."/>
        </authorList>
    </citation>
    <scope>NUCLEOTIDE SEQUENCE [LARGE SCALE GENOMIC DNA]</scope>
    <source>
        <strain evidence="10 11">CM134L-2</strain>
    </source>
</reference>
<dbReference type="RefSeq" id="WP_113646191.1">
    <property type="nucleotide sequence ID" value="NZ_QMHN01000001.1"/>
</dbReference>
<feature type="transmembrane region" description="Helical" evidence="7">
    <location>
        <begin position="129"/>
        <end position="152"/>
    </location>
</feature>
<dbReference type="PROSITE" id="PS50109">
    <property type="entry name" value="HIS_KIN"/>
    <property type="match status" value="1"/>
</dbReference>
<dbReference type="InterPro" id="IPR011006">
    <property type="entry name" value="CheY-like_superfamily"/>
</dbReference>
<evidence type="ECO:0000256" key="6">
    <source>
        <dbReference type="SAM" id="Coils"/>
    </source>
</evidence>
<dbReference type="Pfam" id="PF00072">
    <property type="entry name" value="Response_reg"/>
    <property type="match status" value="1"/>
</dbReference>
<evidence type="ECO:0000256" key="7">
    <source>
        <dbReference type="SAM" id="Phobius"/>
    </source>
</evidence>
<keyword evidence="7" id="KW-0472">Membrane</keyword>
<keyword evidence="11" id="KW-1185">Reference proteome</keyword>
<dbReference type="Gene3D" id="3.40.50.2300">
    <property type="match status" value="1"/>
</dbReference>
<dbReference type="PANTHER" id="PTHR45339:SF1">
    <property type="entry name" value="HYBRID SIGNAL TRANSDUCTION HISTIDINE KINASE J"/>
    <property type="match status" value="1"/>
</dbReference>
<evidence type="ECO:0000313" key="11">
    <source>
        <dbReference type="Proteomes" id="UP000284120"/>
    </source>
</evidence>
<proteinExistence type="predicted"/>
<keyword evidence="6" id="KW-0175">Coiled coil</keyword>
<feature type="domain" description="Histidine kinase" evidence="8">
    <location>
        <begin position="228"/>
        <end position="450"/>
    </location>
</feature>
<comment type="caution">
    <text evidence="10">The sequence shown here is derived from an EMBL/GenBank/DDBJ whole genome shotgun (WGS) entry which is preliminary data.</text>
</comment>
<dbReference type="Proteomes" id="UP000284120">
    <property type="component" value="Unassembled WGS sequence"/>
</dbReference>
<dbReference type="InterPro" id="IPR036097">
    <property type="entry name" value="HisK_dim/P_sf"/>
</dbReference>
<dbReference type="PROSITE" id="PS50110">
    <property type="entry name" value="RESPONSE_REGULATORY"/>
    <property type="match status" value="1"/>
</dbReference>
<dbReference type="SUPFAM" id="SSF47384">
    <property type="entry name" value="Homodimeric domain of signal transducing histidine kinase"/>
    <property type="match status" value="1"/>
</dbReference>
<dbReference type="PRINTS" id="PR00344">
    <property type="entry name" value="BCTRLSENSOR"/>
</dbReference>
<dbReference type="Gene3D" id="3.30.565.10">
    <property type="entry name" value="Histidine kinase-like ATPase, C-terminal domain"/>
    <property type="match status" value="1"/>
</dbReference>
<keyword evidence="7" id="KW-1133">Transmembrane helix</keyword>
<feature type="transmembrane region" description="Helical" evidence="7">
    <location>
        <begin position="164"/>
        <end position="184"/>
    </location>
</feature>
<evidence type="ECO:0000313" key="10">
    <source>
        <dbReference type="EMBL" id="RWU10703.1"/>
    </source>
</evidence>
<feature type="transmembrane region" description="Helical" evidence="7">
    <location>
        <begin position="79"/>
        <end position="99"/>
    </location>
</feature>
<dbReference type="InterPro" id="IPR001789">
    <property type="entry name" value="Sig_transdc_resp-reg_receiver"/>
</dbReference>
<dbReference type="InterPro" id="IPR003661">
    <property type="entry name" value="HisK_dim/P_dom"/>
</dbReference>
<evidence type="ECO:0000256" key="5">
    <source>
        <dbReference type="PROSITE-ProRule" id="PRU00169"/>
    </source>
</evidence>
<evidence type="ECO:0000256" key="4">
    <source>
        <dbReference type="ARBA" id="ARBA00023012"/>
    </source>
</evidence>
<dbReference type="InterPro" id="IPR003594">
    <property type="entry name" value="HATPase_dom"/>
</dbReference>
<dbReference type="FunFam" id="3.30.565.10:FF:000010">
    <property type="entry name" value="Sensor histidine kinase RcsC"/>
    <property type="match status" value="1"/>
</dbReference>
<evidence type="ECO:0000256" key="2">
    <source>
        <dbReference type="ARBA" id="ARBA00012438"/>
    </source>
</evidence>
<dbReference type="InterPro" id="IPR004358">
    <property type="entry name" value="Sig_transdc_His_kin-like_C"/>
</dbReference>
<feature type="transmembrane region" description="Helical" evidence="7">
    <location>
        <begin position="54"/>
        <end position="73"/>
    </location>
</feature>
<name>A0A3S3PDU9_9SPHI</name>
<feature type="domain" description="Response regulatory" evidence="9">
    <location>
        <begin position="475"/>
        <end position="593"/>
    </location>
</feature>
<gene>
    <name evidence="10" type="ORF">DPV69_05050</name>
</gene>
<dbReference type="Pfam" id="PF00512">
    <property type="entry name" value="HisKA"/>
    <property type="match status" value="1"/>
</dbReference>
<sequence>MPLIRDFIERITARESDPINQARTQMLFYLVMAYFFFGLSLTVAYAYTGQIPQLIRAIVISILAIIALYVHYTFNVWRILSHIVLVLITVMGVWANILIYVQGINAATLQYIWLACAFGFYMHGSKVGWVYAVINIAPVLIDATFFSKDYFFLGAGPQVVARPIYIYVLIYDFFAIAFLHYFFFKVFNKNITTLTETKNQLNNTNEKLNKTIEEIKELSNVRMRFLSTMSHELRTPLNGVIGLTNVLLHQEPRKDQEETLSVLKFSAENLLALVNDILDFNKLDSDVVELESTPFNLYDLIENICAATKLKASEKQLDFSFEVSDPLRSLTLIGDPTRITQVLLNLLNNAVKFTEKGYVKLSCSELAIRDESVEIRFVVEDTGIGIEESRQRGIFDEFVQASVSTTRNYGGTGLGLPIVKRVLELYQSTVQIDSSIGNGARFSFDIVFPYRKDIADDVKNSAVKESKSANLSKLKVLVVEDNAVNILVIRKTLNRMEINPDVAENGKMALEMIAANEYDLILMDLYMPELDGYETTKVIRSLVDDRKANVPIIALTATVNSQVLDDVLAVGMNGYLSKPFHPDDLFEELRKHVN</sequence>
<dbReference type="GO" id="GO:0000155">
    <property type="term" value="F:phosphorelay sensor kinase activity"/>
    <property type="evidence" value="ECO:0007669"/>
    <property type="project" value="InterPro"/>
</dbReference>
<dbReference type="EMBL" id="SAYW01000001">
    <property type="protein sequence ID" value="RWU10703.1"/>
    <property type="molecule type" value="Genomic_DNA"/>
</dbReference>
<dbReference type="InterPro" id="IPR036890">
    <property type="entry name" value="HATPase_C_sf"/>
</dbReference>
<accession>A0A3S3PDU9</accession>
<dbReference type="EC" id="2.7.13.3" evidence="2"/>
<dbReference type="Pfam" id="PF02518">
    <property type="entry name" value="HATPase_c"/>
    <property type="match status" value="1"/>
</dbReference>
<dbReference type="OrthoDB" id="9811889at2"/>
<dbReference type="SMART" id="SM00387">
    <property type="entry name" value="HATPase_c"/>
    <property type="match status" value="1"/>
</dbReference>
<protein>
    <recommendedName>
        <fullName evidence="2">histidine kinase</fullName>
        <ecNumber evidence="2">2.7.13.3</ecNumber>
    </recommendedName>
</protein>
<dbReference type="CDD" id="cd00082">
    <property type="entry name" value="HisKA"/>
    <property type="match status" value="1"/>
</dbReference>
<comment type="catalytic activity">
    <reaction evidence="1">
        <text>ATP + protein L-histidine = ADP + protein N-phospho-L-histidine.</text>
        <dbReference type="EC" id="2.7.13.3"/>
    </reaction>
</comment>
<evidence type="ECO:0000256" key="3">
    <source>
        <dbReference type="ARBA" id="ARBA00022553"/>
    </source>
</evidence>
<evidence type="ECO:0000259" key="9">
    <source>
        <dbReference type="PROSITE" id="PS50110"/>
    </source>
</evidence>
<dbReference type="AlphaFoldDB" id="A0A3S3PDU9"/>
<dbReference type="Gene3D" id="1.10.287.130">
    <property type="match status" value="1"/>
</dbReference>
<dbReference type="PANTHER" id="PTHR45339">
    <property type="entry name" value="HYBRID SIGNAL TRANSDUCTION HISTIDINE KINASE J"/>
    <property type="match status" value="1"/>
</dbReference>
<evidence type="ECO:0000259" key="8">
    <source>
        <dbReference type="PROSITE" id="PS50109"/>
    </source>
</evidence>
<feature type="coiled-coil region" evidence="6">
    <location>
        <begin position="191"/>
        <end position="221"/>
    </location>
</feature>
<dbReference type="SUPFAM" id="SSF55874">
    <property type="entry name" value="ATPase domain of HSP90 chaperone/DNA topoisomerase II/histidine kinase"/>
    <property type="match status" value="1"/>
</dbReference>
<dbReference type="InterPro" id="IPR005467">
    <property type="entry name" value="His_kinase_dom"/>
</dbReference>
<dbReference type="SMART" id="SM00388">
    <property type="entry name" value="HisKA"/>
    <property type="match status" value="1"/>
</dbReference>
<feature type="modified residue" description="4-aspartylphosphate" evidence="5">
    <location>
        <position position="524"/>
    </location>
</feature>
<dbReference type="SUPFAM" id="SSF52172">
    <property type="entry name" value="CheY-like"/>
    <property type="match status" value="1"/>
</dbReference>
<keyword evidence="4" id="KW-0902">Two-component regulatory system</keyword>